<evidence type="ECO:0000313" key="1">
    <source>
        <dbReference type="EMBL" id="CAL4093363.1"/>
    </source>
</evidence>
<gene>
    <name evidence="1" type="ORF">MNOR_LOCUS14840</name>
</gene>
<proteinExistence type="predicted"/>
<keyword evidence="2" id="KW-1185">Reference proteome</keyword>
<evidence type="ECO:0000313" key="2">
    <source>
        <dbReference type="Proteomes" id="UP001497623"/>
    </source>
</evidence>
<dbReference type="Proteomes" id="UP001497623">
    <property type="component" value="Unassembled WGS sequence"/>
</dbReference>
<comment type="caution">
    <text evidence="1">The sequence shown here is derived from an EMBL/GenBank/DDBJ whole genome shotgun (WGS) entry which is preliminary data.</text>
</comment>
<organism evidence="1 2">
    <name type="scientific">Meganyctiphanes norvegica</name>
    <name type="common">Northern krill</name>
    <name type="synonym">Thysanopoda norvegica</name>
    <dbReference type="NCBI Taxonomy" id="48144"/>
    <lineage>
        <taxon>Eukaryota</taxon>
        <taxon>Metazoa</taxon>
        <taxon>Ecdysozoa</taxon>
        <taxon>Arthropoda</taxon>
        <taxon>Crustacea</taxon>
        <taxon>Multicrustacea</taxon>
        <taxon>Malacostraca</taxon>
        <taxon>Eumalacostraca</taxon>
        <taxon>Eucarida</taxon>
        <taxon>Euphausiacea</taxon>
        <taxon>Euphausiidae</taxon>
        <taxon>Meganyctiphanes</taxon>
    </lineage>
</organism>
<accession>A0AAV2QMC3</accession>
<dbReference type="AlphaFoldDB" id="A0AAV2QMC3"/>
<evidence type="ECO:0008006" key="3">
    <source>
        <dbReference type="Google" id="ProtNLM"/>
    </source>
</evidence>
<dbReference type="EMBL" id="CAXKWB010009070">
    <property type="protein sequence ID" value="CAL4093363.1"/>
    <property type="molecule type" value="Genomic_DNA"/>
</dbReference>
<sequence length="116" mass="13551">MIYGNHRECPVTNEYKYYKIESEDECTVSEIEHQGKCQTYLHPNNGNENFEFYIKPLSKGELCISIYKIYQESIHGHSNGTELTKTLFIKEFSPADINIMVQAQDQALPQHIYTRN</sequence>
<protein>
    <recommendedName>
        <fullName evidence="3">Vitellogenin</fullName>
    </recommendedName>
</protein>
<name>A0AAV2QMC3_MEGNR</name>
<reference evidence="1 2" key="1">
    <citation type="submission" date="2024-05" db="EMBL/GenBank/DDBJ databases">
        <authorList>
            <person name="Wallberg A."/>
        </authorList>
    </citation>
    <scope>NUCLEOTIDE SEQUENCE [LARGE SCALE GENOMIC DNA]</scope>
</reference>